<protein>
    <submittedName>
        <fullName evidence="1">Uncharacterized protein</fullName>
    </submittedName>
</protein>
<dbReference type="Gene3D" id="3.40.50.980">
    <property type="match status" value="1"/>
</dbReference>
<dbReference type="InterPro" id="IPR023267">
    <property type="entry name" value="RCMT"/>
</dbReference>
<accession>A0AAV1WXU7</accession>
<dbReference type="PANTHER" id="PTHR22808">
    <property type="entry name" value="NCL1 YEAST -RELATED NOL1/NOP2/FMU SUN DOMAIN-CONTAINING"/>
    <property type="match status" value="1"/>
</dbReference>
<dbReference type="PANTHER" id="PTHR22808:SF1">
    <property type="entry name" value="RNA CYTOSINE-C(5)-METHYLTRANSFERASE NSUN2-RELATED"/>
    <property type="match status" value="1"/>
</dbReference>
<evidence type="ECO:0000313" key="1">
    <source>
        <dbReference type="EMBL" id="CAL0313542.1"/>
    </source>
</evidence>
<dbReference type="Gene3D" id="3.40.50.150">
    <property type="entry name" value="Vaccinia Virus protein VP39"/>
    <property type="match status" value="1"/>
</dbReference>
<dbReference type="GO" id="GO:0008173">
    <property type="term" value="F:RNA methyltransferase activity"/>
    <property type="evidence" value="ECO:0007669"/>
    <property type="project" value="InterPro"/>
</dbReference>
<dbReference type="AlphaFoldDB" id="A0AAV1WXU7"/>
<organism evidence="1 2">
    <name type="scientific">Lupinus luteus</name>
    <name type="common">European yellow lupine</name>
    <dbReference type="NCBI Taxonomy" id="3873"/>
    <lineage>
        <taxon>Eukaryota</taxon>
        <taxon>Viridiplantae</taxon>
        <taxon>Streptophyta</taxon>
        <taxon>Embryophyta</taxon>
        <taxon>Tracheophyta</taxon>
        <taxon>Spermatophyta</taxon>
        <taxon>Magnoliopsida</taxon>
        <taxon>eudicotyledons</taxon>
        <taxon>Gunneridae</taxon>
        <taxon>Pentapetalae</taxon>
        <taxon>rosids</taxon>
        <taxon>fabids</taxon>
        <taxon>Fabales</taxon>
        <taxon>Fabaceae</taxon>
        <taxon>Papilionoideae</taxon>
        <taxon>50 kb inversion clade</taxon>
        <taxon>genistoids sensu lato</taxon>
        <taxon>core genistoids</taxon>
        <taxon>Genisteae</taxon>
        <taxon>Lupinus</taxon>
    </lineage>
</organism>
<proteinExistence type="predicted"/>
<dbReference type="SUPFAM" id="SSF56801">
    <property type="entry name" value="Acetyl-CoA synthetase-like"/>
    <property type="match status" value="1"/>
</dbReference>
<keyword evidence="2" id="KW-1185">Reference proteome</keyword>
<evidence type="ECO:0000313" key="2">
    <source>
        <dbReference type="Proteomes" id="UP001497480"/>
    </source>
</evidence>
<gene>
    <name evidence="1" type="ORF">LLUT_LOCUS14602</name>
</gene>
<dbReference type="Proteomes" id="UP001497480">
    <property type="component" value="Unassembled WGS sequence"/>
</dbReference>
<dbReference type="GO" id="GO:0001510">
    <property type="term" value="P:RNA methylation"/>
    <property type="evidence" value="ECO:0007669"/>
    <property type="project" value="InterPro"/>
</dbReference>
<dbReference type="EMBL" id="CAXHTB010000010">
    <property type="protein sequence ID" value="CAL0313542.1"/>
    <property type="molecule type" value="Genomic_DNA"/>
</dbReference>
<comment type="caution">
    <text evidence="1">The sequence shown here is derived from an EMBL/GenBank/DDBJ whole genome shotgun (WGS) entry which is preliminary data.</text>
</comment>
<dbReference type="InterPro" id="IPR029063">
    <property type="entry name" value="SAM-dependent_MTases_sf"/>
</dbReference>
<sequence length="172" mass="19291">MSLGAIVTTTNPLNTANEIAKQINDSKPVIAFTTSQLITKIIASSPKLPIILIEENEELQHSGVIDNHHSDFPSSLNVGDNHSYVLCEFFKDAQKKVLPVCRSRLKTSQLLQTIHRSIKAGSLPHRMVIANDLDVQRCNLLIHQTKRMYIANLIITNHEVPDFQGCRLNRNC</sequence>
<reference evidence="1 2" key="1">
    <citation type="submission" date="2024-03" db="EMBL/GenBank/DDBJ databases">
        <authorList>
            <person name="Martinez-Hernandez J."/>
        </authorList>
    </citation>
    <scope>NUCLEOTIDE SEQUENCE [LARGE SCALE GENOMIC DNA]</scope>
</reference>
<name>A0AAV1WXU7_LUPLU</name>